<comment type="caution">
    <text evidence="1">The sequence shown here is derived from an EMBL/GenBank/DDBJ whole genome shotgun (WGS) entry which is preliminary data.</text>
</comment>
<dbReference type="EMBL" id="JASGCB010000003">
    <property type="protein sequence ID" value="MDI9259069.1"/>
    <property type="molecule type" value="Genomic_DNA"/>
</dbReference>
<evidence type="ECO:0008006" key="3">
    <source>
        <dbReference type="Google" id="ProtNLM"/>
    </source>
</evidence>
<dbReference type="RefSeq" id="WP_283202660.1">
    <property type="nucleotide sequence ID" value="NZ_JASGCB010000003.1"/>
</dbReference>
<sequence length="127" mass="13936">MIDPVSWVWQSAEVPVRQGASTSARRGEAGSFEQAMQDALAAWRVSQHASSRMEERGISLSSADWNAMEQAARAAEAKGARDTYLVMGDVGFVVHLPSRTLVTALKHEEHPVVTQIDSVVFVSRLDR</sequence>
<evidence type="ECO:0000313" key="2">
    <source>
        <dbReference type="Proteomes" id="UP001529245"/>
    </source>
</evidence>
<organism evidence="1 2">
    <name type="scientific">Alicyclobacillus sendaiensis PA2</name>
    <dbReference type="NCBI Taxonomy" id="3029425"/>
    <lineage>
        <taxon>Bacteria</taxon>
        <taxon>Bacillati</taxon>
        <taxon>Bacillota</taxon>
        <taxon>Bacilli</taxon>
        <taxon>Bacillales</taxon>
        <taxon>Alicyclobacillaceae</taxon>
        <taxon>Alicyclobacillus</taxon>
    </lineage>
</organism>
<name>A0ABT6XWR6_ALISE</name>
<accession>A0ABT6XWR6</accession>
<proteinExistence type="predicted"/>
<evidence type="ECO:0000313" key="1">
    <source>
        <dbReference type="EMBL" id="MDI9259069.1"/>
    </source>
</evidence>
<protein>
    <recommendedName>
        <fullName evidence="3">Flagellar operon protein</fullName>
    </recommendedName>
</protein>
<reference evidence="1 2" key="1">
    <citation type="submission" date="2023-04" db="EMBL/GenBank/DDBJ databases">
        <title>A. sendaiensis sub sp. chiapanensis a novel subspecie with specific adaptation in bacterial cell wall isolated from an active volcano.</title>
        <authorList>
            <person name="Alvarez Gutierrez P.E."/>
            <person name="Ortiz Cortes L.Y."/>
        </authorList>
    </citation>
    <scope>NUCLEOTIDE SEQUENCE [LARGE SCALE GENOMIC DNA]</scope>
    <source>
        <strain evidence="1 2">PA2</strain>
    </source>
</reference>
<dbReference type="Proteomes" id="UP001529245">
    <property type="component" value="Unassembled WGS sequence"/>
</dbReference>
<keyword evidence="2" id="KW-1185">Reference proteome</keyword>
<gene>
    <name evidence="1" type="ORF">QID03_02620</name>
</gene>